<dbReference type="Proteomes" id="UP000186218">
    <property type="component" value="Unassembled WGS sequence"/>
</dbReference>
<evidence type="ECO:0000313" key="10">
    <source>
        <dbReference type="Proteomes" id="UP000186218"/>
    </source>
</evidence>
<proteinExistence type="inferred from homology"/>
<sequence length="182" mass="20353">MRVSGRGRGRMRSTRVWAVTDEARDPHHHHEDFASPHAPMPIELPLDDQEASTDVDLRTQLIRFVITGAGSGVLDFGLTLIVQYGFGAPEWLAKAIGFIAGTTTAYLVNRRWTFRAEPSTARFVAVALLYLVTFAVQVGIYTGLSRVWPEEFLYSLIAYVIAQGTATVINFVVQRTVIFRIR</sequence>
<dbReference type="PANTHER" id="PTHR38459:SF6">
    <property type="entry name" value="ARABINOGALACTAN BIOSYNTHESIS RECRUITING PROTEIN RV3789"/>
    <property type="match status" value="1"/>
</dbReference>
<dbReference type="AlphaFoldDB" id="A0A1N7HB79"/>
<feature type="transmembrane region" description="Helical" evidence="7">
    <location>
        <begin position="91"/>
        <end position="108"/>
    </location>
</feature>
<evidence type="ECO:0000256" key="5">
    <source>
        <dbReference type="ARBA" id="ARBA00023136"/>
    </source>
</evidence>
<feature type="compositionally biased region" description="Basic residues" evidence="6">
    <location>
        <begin position="1"/>
        <end position="13"/>
    </location>
</feature>
<comment type="subcellular location">
    <subcellularLocation>
        <location evidence="1">Membrane</location>
        <topology evidence="1">Multi-pass membrane protein</topology>
    </subcellularLocation>
</comment>
<name>A0A1N7HB79_9NOCA</name>
<dbReference type="Pfam" id="PF04138">
    <property type="entry name" value="GtrA_DPMS_TM"/>
    <property type="match status" value="1"/>
</dbReference>
<evidence type="ECO:0000256" key="3">
    <source>
        <dbReference type="ARBA" id="ARBA00022692"/>
    </source>
</evidence>
<evidence type="ECO:0000256" key="1">
    <source>
        <dbReference type="ARBA" id="ARBA00004141"/>
    </source>
</evidence>
<evidence type="ECO:0000256" key="7">
    <source>
        <dbReference type="SAM" id="Phobius"/>
    </source>
</evidence>
<dbReference type="STRING" id="1344003.SAMN05445060_3904"/>
<evidence type="ECO:0000256" key="2">
    <source>
        <dbReference type="ARBA" id="ARBA00009399"/>
    </source>
</evidence>
<keyword evidence="10" id="KW-1185">Reference proteome</keyword>
<feature type="region of interest" description="Disordered" evidence="6">
    <location>
        <begin position="1"/>
        <end position="36"/>
    </location>
</feature>
<dbReference type="GO" id="GO:0000271">
    <property type="term" value="P:polysaccharide biosynthetic process"/>
    <property type="evidence" value="ECO:0007669"/>
    <property type="project" value="InterPro"/>
</dbReference>
<dbReference type="EMBL" id="FTNT01000014">
    <property type="protein sequence ID" value="SIS22127.1"/>
    <property type="molecule type" value="Genomic_DNA"/>
</dbReference>
<keyword evidence="3 7" id="KW-0812">Transmembrane</keyword>
<gene>
    <name evidence="9" type="ORF">SAMN05445060_3904</name>
</gene>
<comment type="similarity">
    <text evidence="2">Belongs to the GtrA family.</text>
</comment>
<dbReference type="PANTHER" id="PTHR38459">
    <property type="entry name" value="PROPHAGE BACTOPRENOL-LINKED GLUCOSE TRANSLOCASE HOMOLOG"/>
    <property type="match status" value="1"/>
</dbReference>
<feature type="transmembrane region" description="Helical" evidence="7">
    <location>
        <begin position="152"/>
        <end position="173"/>
    </location>
</feature>
<evidence type="ECO:0000313" key="9">
    <source>
        <dbReference type="EMBL" id="SIS22127.1"/>
    </source>
</evidence>
<protein>
    <submittedName>
        <fullName evidence="9">Putative flippase GtrA (Transmembrane translocase of bactoprenol-linked glucose)</fullName>
    </submittedName>
</protein>
<reference evidence="9 10" key="1">
    <citation type="submission" date="2017-01" db="EMBL/GenBank/DDBJ databases">
        <authorList>
            <person name="Mah S.A."/>
            <person name="Swanson W.J."/>
            <person name="Moy G.W."/>
            <person name="Vacquier V.D."/>
        </authorList>
    </citation>
    <scope>NUCLEOTIDE SEQUENCE [LARGE SCALE GENOMIC DNA]</scope>
    <source>
        <strain evidence="9 10">CPCC 203464</strain>
    </source>
</reference>
<dbReference type="GO" id="GO:0005886">
    <property type="term" value="C:plasma membrane"/>
    <property type="evidence" value="ECO:0007669"/>
    <property type="project" value="TreeGrafter"/>
</dbReference>
<dbReference type="InterPro" id="IPR007267">
    <property type="entry name" value="GtrA_DPMS_TM"/>
</dbReference>
<keyword evidence="4 7" id="KW-1133">Transmembrane helix</keyword>
<organism evidence="9 10">
    <name type="scientific">Williamsia sterculiae</name>
    <dbReference type="NCBI Taxonomy" id="1344003"/>
    <lineage>
        <taxon>Bacteria</taxon>
        <taxon>Bacillati</taxon>
        <taxon>Actinomycetota</taxon>
        <taxon>Actinomycetes</taxon>
        <taxon>Mycobacteriales</taxon>
        <taxon>Nocardiaceae</taxon>
        <taxon>Williamsia</taxon>
    </lineage>
</organism>
<evidence type="ECO:0000256" key="4">
    <source>
        <dbReference type="ARBA" id="ARBA00022989"/>
    </source>
</evidence>
<accession>A0A1N7HB79</accession>
<feature type="compositionally biased region" description="Basic and acidic residues" evidence="6">
    <location>
        <begin position="21"/>
        <end position="34"/>
    </location>
</feature>
<feature type="transmembrane region" description="Helical" evidence="7">
    <location>
        <begin position="120"/>
        <end position="140"/>
    </location>
</feature>
<feature type="transmembrane region" description="Helical" evidence="7">
    <location>
        <begin position="61"/>
        <end position="85"/>
    </location>
</feature>
<evidence type="ECO:0000259" key="8">
    <source>
        <dbReference type="Pfam" id="PF04138"/>
    </source>
</evidence>
<feature type="domain" description="GtrA/DPMS transmembrane" evidence="8">
    <location>
        <begin position="63"/>
        <end position="179"/>
    </location>
</feature>
<keyword evidence="5 7" id="KW-0472">Membrane</keyword>
<evidence type="ECO:0000256" key="6">
    <source>
        <dbReference type="SAM" id="MobiDB-lite"/>
    </source>
</evidence>
<dbReference type="InterPro" id="IPR051401">
    <property type="entry name" value="GtrA_CellWall_Glycosyl"/>
</dbReference>